<evidence type="ECO:0000313" key="1">
    <source>
        <dbReference type="Proteomes" id="UP000887566"/>
    </source>
</evidence>
<proteinExistence type="predicted"/>
<dbReference type="Proteomes" id="UP000887566">
    <property type="component" value="Unplaced"/>
</dbReference>
<accession>A0A914XP52</accession>
<reference evidence="2" key="1">
    <citation type="submission" date="2022-11" db="UniProtKB">
        <authorList>
            <consortium name="WormBaseParasite"/>
        </authorList>
    </citation>
    <scope>IDENTIFICATION</scope>
</reference>
<keyword evidence="1" id="KW-1185">Reference proteome</keyword>
<dbReference type="WBParaSite" id="PSAMB.scaffold9895size4534.g32851.t1">
    <property type="protein sequence ID" value="PSAMB.scaffold9895size4534.g32851.t1"/>
    <property type="gene ID" value="PSAMB.scaffold9895size4534.g32851"/>
</dbReference>
<organism evidence="1 2">
    <name type="scientific">Plectus sambesii</name>
    <dbReference type="NCBI Taxonomy" id="2011161"/>
    <lineage>
        <taxon>Eukaryota</taxon>
        <taxon>Metazoa</taxon>
        <taxon>Ecdysozoa</taxon>
        <taxon>Nematoda</taxon>
        <taxon>Chromadorea</taxon>
        <taxon>Plectida</taxon>
        <taxon>Plectina</taxon>
        <taxon>Plectoidea</taxon>
        <taxon>Plectidae</taxon>
        <taxon>Plectus</taxon>
    </lineage>
</organism>
<protein>
    <submittedName>
        <fullName evidence="2">Uncharacterized protein</fullName>
    </submittedName>
</protein>
<name>A0A914XP52_9BILA</name>
<dbReference type="AlphaFoldDB" id="A0A914XP52"/>
<evidence type="ECO:0000313" key="2">
    <source>
        <dbReference type="WBParaSite" id="PSAMB.scaffold9895size4534.g32851.t1"/>
    </source>
</evidence>
<sequence length="87" mass="10062">MNRNSNADALQKFLERVSALFNGRGSTRDVSDLYSENAQLTVKRKCDRDYHDIYKVSGMTDLQAYFNQQITERHNIVEARVEVGCIF</sequence>